<gene>
    <name evidence="11" type="ORF">SAMN05216214_106186</name>
</gene>
<name>A0A1H7L5B7_9GAMM</name>
<evidence type="ECO:0000259" key="10">
    <source>
        <dbReference type="Pfam" id="PF22638"/>
    </source>
</evidence>
<comment type="subcellular location">
    <subcellularLocation>
        <location evidence="1">Bacterial flagellum</location>
    </subcellularLocation>
    <subcellularLocation>
        <location evidence="2">Secreted</location>
    </subcellularLocation>
</comment>
<dbReference type="PANTHER" id="PTHR30033">
    <property type="entry name" value="FLAGELLAR HOOK-ASSOCIATED PROTEIN 1"/>
    <property type="match status" value="1"/>
</dbReference>
<dbReference type="GO" id="GO:0005198">
    <property type="term" value="F:structural molecule activity"/>
    <property type="evidence" value="ECO:0007669"/>
    <property type="project" value="InterPro"/>
</dbReference>
<dbReference type="Pfam" id="PF06429">
    <property type="entry name" value="Flg_bbr_C"/>
    <property type="match status" value="1"/>
</dbReference>
<dbReference type="InterPro" id="IPR002371">
    <property type="entry name" value="FlgK"/>
</dbReference>
<dbReference type="STRING" id="1429083.GCA_001885685_01115"/>
<evidence type="ECO:0000259" key="8">
    <source>
        <dbReference type="Pfam" id="PF06429"/>
    </source>
</evidence>
<proteinExistence type="inferred from homology"/>
<reference evidence="11 12" key="1">
    <citation type="submission" date="2016-10" db="EMBL/GenBank/DDBJ databases">
        <authorList>
            <person name="de Groot N.N."/>
        </authorList>
    </citation>
    <scope>NUCLEOTIDE SEQUENCE [LARGE SCALE GENOMIC DNA]</scope>
    <source>
        <strain evidence="11 12">JCM 19513</strain>
    </source>
</reference>
<accession>A0A1H7L5B7</accession>
<evidence type="ECO:0000256" key="3">
    <source>
        <dbReference type="ARBA" id="ARBA00009677"/>
    </source>
</evidence>
<keyword evidence="11" id="KW-0966">Cell projection</keyword>
<feature type="domain" description="Flagellar hook-associated protein 1 D2-like" evidence="9">
    <location>
        <begin position="344"/>
        <end position="422"/>
    </location>
</feature>
<evidence type="ECO:0000256" key="6">
    <source>
        <dbReference type="ARBA" id="ARBA00023143"/>
    </source>
</evidence>
<evidence type="ECO:0000313" key="12">
    <source>
        <dbReference type="Proteomes" id="UP000185766"/>
    </source>
</evidence>
<dbReference type="AlphaFoldDB" id="A0A1H7L5B7"/>
<dbReference type="NCBIfam" id="TIGR02492">
    <property type="entry name" value="flgK_ends"/>
    <property type="match status" value="1"/>
</dbReference>
<keyword evidence="5" id="KW-0964">Secreted</keyword>
<keyword evidence="12" id="KW-1185">Reference proteome</keyword>
<keyword evidence="11" id="KW-0282">Flagellum</keyword>
<dbReference type="Pfam" id="PF21158">
    <property type="entry name" value="flgK_1st_1"/>
    <property type="match status" value="1"/>
</dbReference>
<dbReference type="GO" id="GO:0044780">
    <property type="term" value="P:bacterial-type flagellum assembly"/>
    <property type="evidence" value="ECO:0007669"/>
    <property type="project" value="InterPro"/>
</dbReference>
<dbReference type="EMBL" id="FOAS01000006">
    <property type="protein sequence ID" value="SEK94263.1"/>
    <property type="molecule type" value="Genomic_DNA"/>
</dbReference>
<evidence type="ECO:0000256" key="1">
    <source>
        <dbReference type="ARBA" id="ARBA00004365"/>
    </source>
</evidence>
<dbReference type="Pfam" id="PF00460">
    <property type="entry name" value="Flg_bb_rod"/>
    <property type="match status" value="1"/>
</dbReference>
<feature type="domain" description="Flagellar hook-associated protein FlgK helical" evidence="10">
    <location>
        <begin position="93"/>
        <end position="326"/>
    </location>
</feature>
<dbReference type="RefSeq" id="WP_074867005.1">
    <property type="nucleotide sequence ID" value="NZ_FOAS01000006.1"/>
</dbReference>
<dbReference type="GO" id="GO:0009424">
    <property type="term" value="C:bacterial-type flagellum hook"/>
    <property type="evidence" value="ECO:0007669"/>
    <property type="project" value="InterPro"/>
</dbReference>
<sequence>MADLLNIGLSGLAASKNSLTVTGHNIANVSTPGFSRQETQNATRLPQFSGAGYVGSGVSTANIRRIASELLVSQLRSATSLDSQLANYRSQIEQIDSLLANSQTGITPGLQKFFSAVQVAAEDPGSVAGRQLLLSEAQGLAKRFNTVYEQLDKQNSFVNQQLVAVTDKVNRFAESIAQYNDAIALAKANGKEPNDLLDAREEVMRQLSQLVGINAVEQDDGAMNIFVGSGQPLVVGTTAAKLSATPSREDPSKFNVNFISGASTQDVTSLLTGSGGEIGGLLQFRAEVLDETYNSLGRLSIAIADRVNDQLGQGIDLRGQPGAELFRSVNDPLAARLRVLAQPANTGTGQLNLTITDSSQLTLSDYEFEVTATGYTVRRLSDQSAVSSGALPAIPGSITFDGVSLNLQSGTFNVGDQFTLQPTRRGATDIARQLDQADQLAFAGPGKGEATITNSGNGTLGPVKLTSGPSPIVISQLTGAAGFFGTGGINLTFDAGTNQLTLAGSGSGAGFVPGGATTTITPGQTNTLTVSDGTYTFEFTLSGVPQTADTFRLNFNANGVSNNLNGLELVGLQSKATIGVDPLAPNTTGASFTDGYGDLVERVGTLTSQARINNEASQIILKQAADNRDSLSAVNLDEEAANLVQFQQYYQAAAQLIQVARSTFDTLIGTFR</sequence>
<dbReference type="InterPro" id="IPR001444">
    <property type="entry name" value="Flag_bb_rod_N"/>
</dbReference>
<keyword evidence="6" id="KW-0975">Bacterial flagellum</keyword>
<dbReference type="PRINTS" id="PR01005">
    <property type="entry name" value="FLGHOOKAP1"/>
</dbReference>
<evidence type="ECO:0000313" key="11">
    <source>
        <dbReference type="EMBL" id="SEK94263.1"/>
    </source>
</evidence>
<dbReference type="SUPFAM" id="SSF64518">
    <property type="entry name" value="Phase 1 flagellin"/>
    <property type="match status" value="2"/>
</dbReference>
<dbReference type="Proteomes" id="UP000185766">
    <property type="component" value="Unassembled WGS sequence"/>
</dbReference>
<comment type="similarity">
    <text evidence="3">Belongs to the flagella basal body rod proteins family.</text>
</comment>
<feature type="domain" description="Flagellar basal-body/hook protein C-terminal" evidence="8">
    <location>
        <begin position="632"/>
        <end position="668"/>
    </location>
</feature>
<dbReference type="InterPro" id="IPR010930">
    <property type="entry name" value="Flg_bb/hook_C_dom"/>
</dbReference>
<evidence type="ECO:0000256" key="5">
    <source>
        <dbReference type="ARBA" id="ARBA00022525"/>
    </source>
</evidence>
<feature type="domain" description="Flagellar basal body rod protein N-terminal" evidence="7">
    <location>
        <begin position="5"/>
        <end position="34"/>
    </location>
</feature>
<dbReference type="InterPro" id="IPR049119">
    <property type="entry name" value="FlgK_D2-like"/>
</dbReference>
<organism evidence="11 12">
    <name type="scientific">Atopomonas hussainii</name>
    <dbReference type="NCBI Taxonomy" id="1429083"/>
    <lineage>
        <taxon>Bacteria</taxon>
        <taxon>Pseudomonadati</taxon>
        <taxon>Pseudomonadota</taxon>
        <taxon>Gammaproteobacteria</taxon>
        <taxon>Pseudomonadales</taxon>
        <taxon>Pseudomonadaceae</taxon>
        <taxon>Atopomonas</taxon>
    </lineage>
</organism>
<evidence type="ECO:0000259" key="9">
    <source>
        <dbReference type="Pfam" id="PF21158"/>
    </source>
</evidence>
<dbReference type="Pfam" id="PF22638">
    <property type="entry name" value="FlgK_D1"/>
    <property type="match status" value="1"/>
</dbReference>
<evidence type="ECO:0000256" key="4">
    <source>
        <dbReference type="ARBA" id="ARBA00016244"/>
    </source>
</evidence>
<dbReference type="GO" id="GO:0005576">
    <property type="term" value="C:extracellular region"/>
    <property type="evidence" value="ECO:0007669"/>
    <property type="project" value="UniProtKB-SubCell"/>
</dbReference>
<dbReference type="PANTHER" id="PTHR30033:SF1">
    <property type="entry name" value="FLAGELLAR HOOK-ASSOCIATED PROTEIN 1"/>
    <property type="match status" value="1"/>
</dbReference>
<evidence type="ECO:0000259" key="7">
    <source>
        <dbReference type="Pfam" id="PF00460"/>
    </source>
</evidence>
<protein>
    <recommendedName>
        <fullName evidence="4">Flagellar hook-associated protein 1</fullName>
    </recommendedName>
</protein>
<dbReference type="InterPro" id="IPR053927">
    <property type="entry name" value="FlgK_helical"/>
</dbReference>
<keyword evidence="11" id="KW-0969">Cilium</keyword>
<evidence type="ECO:0000256" key="2">
    <source>
        <dbReference type="ARBA" id="ARBA00004613"/>
    </source>
</evidence>